<reference evidence="2 3" key="1">
    <citation type="journal article" date="2011" name="J. Bacteriol.">
        <title>Complete genome sequence of Amycolicicoccus subflavus DQS3-9A1T, an actinomycete isolated from crude oil-polluted soil.</title>
        <authorList>
            <person name="Cai M."/>
            <person name="Chen W.M."/>
            <person name="Nie Y."/>
            <person name="Chi C.Q."/>
            <person name="Wang Y.N."/>
            <person name="Tang Y.Q."/>
            <person name="Li G.Y."/>
            <person name="Wu X.L."/>
        </authorList>
    </citation>
    <scope>NUCLEOTIDE SEQUENCE [LARGE SCALE GENOMIC DNA]</scope>
    <source>
        <strain evidence="3">DSM 45089 / DQS3-9A1</strain>
    </source>
</reference>
<dbReference type="Proteomes" id="UP000009235">
    <property type="component" value="Chromosome"/>
</dbReference>
<proteinExistence type="predicted"/>
<gene>
    <name evidence="2" type="ordered locus">AS9A_0201</name>
</gene>
<dbReference type="AlphaFoldDB" id="F6EF82"/>
<protein>
    <recommendedName>
        <fullName evidence="1">DUF6875 domain-containing protein</fullName>
    </recommendedName>
</protein>
<accession>F6EF82</accession>
<keyword evidence="3" id="KW-1185">Reference proteome</keyword>
<feature type="domain" description="DUF6875" evidence="1">
    <location>
        <begin position="36"/>
        <end position="206"/>
    </location>
</feature>
<dbReference type="HOGENOM" id="CLU_092431_0_0_11"/>
<name>F6EF82_HOYSD</name>
<dbReference type="EMBL" id="CP002786">
    <property type="protein sequence ID" value="AEF38661.1"/>
    <property type="molecule type" value="Genomic_DNA"/>
</dbReference>
<dbReference type="STRING" id="443218.AS9A_0201"/>
<dbReference type="KEGG" id="asd:AS9A_0201"/>
<evidence type="ECO:0000313" key="3">
    <source>
        <dbReference type="Proteomes" id="UP000009235"/>
    </source>
</evidence>
<evidence type="ECO:0000259" key="1">
    <source>
        <dbReference type="Pfam" id="PF21780"/>
    </source>
</evidence>
<organism evidence="2 3">
    <name type="scientific">Hoyosella subflava (strain DSM 45089 / JCM 17490 / NBRC 109087 / DQS3-9A1)</name>
    <name type="common">Amycolicicoccus subflavus</name>
    <dbReference type="NCBI Taxonomy" id="443218"/>
    <lineage>
        <taxon>Bacteria</taxon>
        <taxon>Bacillati</taxon>
        <taxon>Actinomycetota</taxon>
        <taxon>Actinomycetes</taxon>
        <taxon>Mycobacteriales</taxon>
        <taxon>Hoyosellaceae</taxon>
        <taxon>Hoyosella</taxon>
    </lineage>
</organism>
<dbReference type="eggNOG" id="COG0142">
    <property type="taxonomic scope" value="Bacteria"/>
</dbReference>
<evidence type="ECO:0000313" key="2">
    <source>
        <dbReference type="EMBL" id="AEF38661.1"/>
    </source>
</evidence>
<dbReference type="Pfam" id="PF21780">
    <property type="entry name" value="DUF6875"/>
    <property type="match status" value="1"/>
</dbReference>
<dbReference type="InterPro" id="IPR049240">
    <property type="entry name" value="DUF6875"/>
</dbReference>
<sequence length="218" mass="24267">MDMTATERRTKFARSITLVNLASQAEVADDDVLSGLLGWATQFLTHPHVDLGRTGPVCPYTAPSLNRKMLWAAVVRGSELTEDQVGQYTDELIEAFSTLEPVDGPQEIYKSVMVVFPDLKDYSLIDAVQSARKQLVVPEGLMIGQFYPGCGEAGLWNQDFRPLDCPFPLIALRHMVASDFAFLASRREWLAAYLKRYAPAVPAPVRSAIIDRLHPEND</sequence>